<evidence type="ECO:0000313" key="1">
    <source>
        <dbReference type="EMBL" id="ALS34833.1"/>
    </source>
</evidence>
<sequence>MMLGKAINYAINQFENSATILMMAGLKWIATELNERLNYL</sequence>
<dbReference type="PATRIC" id="fig|1315283.4.peg.3422"/>
<evidence type="ECO:0000313" key="2">
    <source>
        <dbReference type="Proteomes" id="UP000065261"/>
    </source>
</evidence>
<accession>A0A0U2X4A8</accession>
<dbReference type="KEGG" id="ptn:PTRA_b0334"/>
<dbReference type="AlphaFoldDB" id="A0A0U2X4A8"/>
<gene>
    <name evidence="1" type="ORF">PTRA_b0334</name>
</gene>
<name>A0A0U2X4A8_9GAMM</name>
<dbReference type="EMBL" id="CP011035">
    <property type="protein sequence ID" value="ALS34833.1"/>
    <property type="molecule type" value="Genomic_DNA"/>
</dbReference>
<reference evidence="1 2" key="1">
    <citation type="submission" date="2015-03" db="EMBL/GenBank/DDBJ databases">
        <authorList>
            <person name="Murphy D."/>
        </authorList>
    </citation>
    <scope>NUCLEOTIDE SEQUENCE [LARGE SCALE GENOMIC DNA]</scope>
    <source>
        <strain evidence="1 2">KMM 520</strain>
    </source>
</reference>
<protein>
    <submittedName>
        <fullName evidence="1">Uncharacterized protein</fullName>
    </submittedName>
</protein>
<organism evidence="1">
    <name type="scientific">Pseudoalteromonas translucida KMM 520</name>
    <dbReference type="NCBI Taxonomy" id="1315283"/>
    <lineage>
        <taxon>Bacteria</taxon>
        <taxon>Pseudomonadati</taxon>
        <taxon>Pseudomonadota</taxon>
        <taxon>Gammaproteobacteria</taxon>
        <taxon>Alteromonadales</taxon>
        <taxon>Pseudoalteromonadaceae</taxon>
        <taxon>Pseudoalteromonas</taxon>
    </lineage>
</organism>
<proteinExistence type="predicted"/>
<dbReference type="Proteomes" id="UP000065261">
    <property type="component" value="Chromosome II"/>
</dbReference>